<dbReference type="AlphaFoldDB" id="A0A6H0XQC8"/>
<evidence type="ECO:0000256" key="1">
    <source>
        <dbReference type="SAM" id="MobiDB-lite"/>
    </source>
</evidence>
<sequence>MSSALGIEVFEQPAGCTSGISCDKPGHIHHWPTQGQIMIERCEHYCLFCTGAKAQKRWSSAWFLRRHIRTAHAANEFPNLEISEGWGRRPDGNARPIQKKRPPPGSNRKRSKMLLMQRSPGMSTGNTPPLFLSTTPPAGHPYTTSPALIMQTGNNIGVAYDAAGNLLYPSMAHGQTMSPVHDSSVQSSFGSAQFSSQYTSTPATSFSDYNPNEVVDDSLVELRLRAALAPELLESPPTAATLQDTATFHNAQTFASAPELAFQGSTVSPQDMYLFHEGDSINPLAVMNNSIGLALSAERHNDVNIDFDISEFLNEEATALLTTTAPFAELQNVDSGFAAFANSAVFDHDTTTNGTNASHELYDSYHINDNTSSFSFGLSDLDMEFNPVDFDMSSTTFTFDS</sequence>
<organism evidence="2 3">
    <name type="scientific">Peltaster fructicola</name>
    <dbReference type="NCBI Taxonomy" id="286661"/>
    <lineage>
        <taxon>Eukaryota</taxon>
        <taxon>Fungi</taxon>
        <taxon>Dikarya</taxon>
        <taxon>Ascomycota</taxon>
        <taxon>Pezizomycotina</taxon>
        <taxon>Dothideomycetes</taxon>
        <taxon>Dothideomycetes incertae sedis</taxon>
        <taxon>Peltaster</taxon>
    </lineage>
</organism>
<dbReference type="Proteomes" id="UP000503462">
    <property type="component" value="Chromosome 2"/>
</dbReference>
<feature type="compositionally biased region" description="Basic residues" evidence="1">
    <location>
        <begin position="97"/>
        <end position="112"/>
    </location>
</feature>
<accession>A0A6H0XQC8</accession>
<gene>
    <name evidence="2" type="ORF">AMS68_002336</name>
</gene>
<keyword evidence="3" id="KW-1185">Reference proteome</keyword>
<evidence type="ECO:0000313" key="3">
    <source>
        <dbReference type="Proteomes" id="UP000503462"/>
    </source>
</evidence>
<dbReference type="OrthoDB" id="3910132at2759"/>
<protein>
    <submittedName>
        <fullName evidence="2">Uncharacterized protein</fullName>
    </submittedName>
</protein>
<feature type="region of interest" description="Disordered" evidence="1">
    <location>
        <begin position="82"/>
        <end position="112"/>
    </location>
</feature>
<name>A0A6H0XQC8_9PEZI</name>
<reference evidence="2 3" key="1">
    <citation type="journal article" date="2016" name="Sci. Rep.">
        <title>Peltaster fructicola genome reveals evolution from an invasive phytopathogen to an ectophytic parasite.</title>
        <authorList>
            <person name="Xu C."/>
            <person name="Chen H."/>
            <person name="Gleason M.L."/>
            <person name="Xu J.R."/>
            <person name="Liu H."/>
            <person name="Zhang R."/>
            <person name="Sun G."/>
        </authorList>
    </citation>
    <scope>NUCLEOTIDE SEQUENCE [LARGE SCALE GENOMIC DNA]</scope>
    <source>
        <strain evidence="2 3">LNHT1506</strain>
    </source>
</reference>
<evidence type="ECO:0000313" key="2">
    <source>
        <dbReference type="EMBL" id="QIW96818.1"/>
    </source>
</evidence>
<proteinExistence type="predicted"/>
<dbReference type="EMBL" id="CP051140">
    <property type="protein sequence ID" value="QIW96818.1"/>
    <property type="molecule type" value="Genomic_DNA"/>
</dbReference>